<evidence type="ECO:0000313" key="2">
    <source>
        <dbReference type="EMBL" id="TDL20430.1"/>
    </source>
</evidence>
<gene>
    <name evidence="2" type="ORF">BD410DRAFT_829684</name>
</gene>
<dbReference type="Proteomes" id="UP000294933">
    <property type="component" value="Unassembled WGS sequence"/>
</dbReference>
<feature type="compositionally biased region" description="Low complexity" evidence="1">
    <location>
        <begin position="338"/>
        <end position="349"/>
    </location>
</feature>
<proteinExistence type="predicted"/>
<accession>A0A4Y7Q0W1</accession>
<protein>
    <submittedName>
        <fullName evidence="2">Uncharacterized protein</fullName>
    </submittedName>
</protein>
<name>A0A4Y7Q0W1_9AGAM</name>
<organism evidence="2 3">
    <name type="scientific">Rickenella mellea</name>
    <dbReference type="NCBI Taxonomy" id="50990"/>
    <lineage>
        <taxon>Eukaryota</taxon>
        <taxon>Fungi</taxon>
        <taxon>Dikarya</taxon>
        <taxon>Basidiomycota</taxon>
        <taxon>Agaricomycotina</taxon>
        <taxon>Agaricomycetes</taxon>
        <taxon>Hymenochaetales</taxon>
        <taxon>Rickenellaceae</taxon>
        <taxon>Rickenella</taxon>
    </lineage>
</organism>
<sequence length="564" mass="65366">MVTLHFKRRVKGIIFMVKINATGHAYRPEVVDQQYGPYLDEEMLVESNHIKNRKNKAFTLQSVVFEQNGRLDHTSDVSTRDRAAIRFRGLLLLKDMRWLTNDGYALLKNEMRGRHYKHKIRVIIQGTLHLHPSYLTKSEGLQIYSIDRTGLQIRQYDVISPNVHTCSQSRLFLSRYRTLDALKTIVKRNMSTPIEERTPIWLVEKYVEDINQRNDELRRNDPTFLPRHIHRSDIFNFFGEHSDWLRELIIKQKLLNKAAWATFCYEAKKRKHRRFWDLDSDNITIGTAQWKHKASPAKVDSDIEDIEFDETSGWARHTYTYHIEGFSPPPSISRDAAPEPSSDGDSDSPCNQTLEPSVIACIPPQVIVRPEIPQDFLWNCPIASCDYDINLLEPSKENLAGLHPRDRKWLLGMSWTLDEQRFCELFWDMAESHYFNHLRENGIKLLGHGTDEVDRCGRRITRRRKIDKPRQLRSDDDGRARLPGAWAGLWWARLGEIYSPCPVIRLRQVEAQAGPEARAQGGRNKRIILGAGADKFAVPTPRSRKADQAFEGLSLGLRLVKSEA</sequence>
<dbReference type="OrthoDB" id="3226250at2759"/>
<dbReference type="VEuPathDB" id="FungiDB:BD410DRAFT_829684"/>
<feature type="region of interest" description="Disordered" evidence="1">
    <location>
        <begin position="325"/>
        <end position="350"/>
    </location>
</feature>
<evidence type="ECO:0000256" key="1">
    <source>
        <dbReference type="SAM" id="MobiDB-lite"/>
    </source>
</evidence>
<dbReference type="AlphaFoldDB" id="A0A4Y7Q0W1"/>
<keyword evidence="3" id="KW-1185">Reference proteome</keyword>
<evidence type="ECO:0000313" key="3">
    <source>
        <dbReference type="Proteomes" id="UP000294933"/>
    </source>
</evidence>
<reference evidence="2 3" key="1">
    <citation type="submission" date="2018-06" db="EMBL/GenBank/DDBJ databases">
        <title>A transcriptomic atlas of mushroom development highlights an independent origin of complex multicellularity.</title>
        <authorList>
            <consortium name="DOE Joint Genome Institute"/>
            <person name="Krizsan K."/>
            <person name="Almasi E."/>
            <person name="Merenyi Z."/>
            <person name="Sahu N."/>
            <person name="Viragh M."/>
            <person name="Koszo T."/>
            <person name="Mondo S."/>
            <person name="Kiss B."/>
            <person name="Balint B."/>
            <person name="Kues U."/>
            <person name="Barry K."/>
            <person name="Hegedus J.C."/>
            <person name="Henrissat B."/>
            <person name="Johnson J."/>
            <person name="Lipzen A."/>
            <person name="Ohm R."/>
            <person name="Nagy I."/>
            <person name="Pangilinan J."/>
            <person name="Yan J."/>
            <person name="Xiong Y."/>
            <person name="Grigoriev I.V."/>
            <person name="Hibbett D.S."/>
            <person name="Nagy L.G."/>
        </authorList>
    </citation>
    <scope>NUCLEOTIDE SEQUENCE [LARGE SCALE GENOMIC DNA]</scope>
    <source>
        <strain evidence="2 3">SZMC22713</strain>
    </source>
</reference>
<dbReference type="EMBL" id="ML170188">
    <property type="protein sequence ID" value="TDL20430.1"/>
    <property type="molecule type" value="Genomic_DNA"/>
</dbReference>